<dbReference type="FunFam" id="3.50.50.60:FF:000002">
    <property type="entry name" value="tRNA uridine 5-carboxymethylaminomethyl modification enzyme MnmG"/>
    <property type="match status" value="1"/>
</dbReference>
<dbReference type="Pfam" id="PF21680">
    <property type="entry name" value="GIDA_C_1st"/>
    <property type="match status" value="1"/>
</dbReference>
<dbReference type="InterPro" id="IPR047001">
    <property type="entry name" value="MnmG_C_subdom"/>
</dbReference>
<protein>
    <recommendedName>
        <fullName evidence="4 11">tRNA uridine 5-carboxymethylaminomethyl modification enzyme MnmG</fullName>
    </recommendedName>
    <alternativeName>
        <fullName evidence="10 11">Glucose-inhibited division protein A</fullName>
    </alternativeName>
</protein>
<feature type="binding site" evidence="11">
    <location>
        <position position="366"/>
    </location>
    <ligand>
        <name>FAD</name>
        <dbReference type="ChEBI" id="CHEBI:57692"/>
    </ligand>
</feature>
<dbReference type="InterPro" id="IPR049312">
    <property type="entry name" value="GIDA_C_N"/>
</dbReference>
<feature type="binding site" evidence="11">
    <location>
        <begin position="10"/>
        <end position="15"/>
    </location>
    <ligand>
        <name>FAD</name>
        <dbReference type="ChEBI" id="CHEBI:57692"/>
    </ligand>
</feature>
<dbReference type="InterPro" id="IPR002218">
    <property type="entry name" value="MnmG-rel"/>
</dbReference>
<comment type="similarity">
    <text evidence="3 11">Belongs to the MnmG family.</text>
</comment>
<dbReference type="Gene3D" id="1.10.10.1800">
    <property type="entry name" value="tRNA uridine 5-carboxymethylaminomethyl modification enzyme MnmG/GidA"/>
    <property type="match status" value="1"/>
</dbReference>
<dbReference type="EMBL" id="JAFGIX010000011">
    <property type="protein sequence ID" value="MBN1572070.1"/>
    <property type="molecule type" value="Genomic_DNA"/>
</dbReference>
<dbReference type="PANTHER" id="PTHR11806:SF0">
    <property type="entry name" value="PROTEIN MTO1 HOMOLOG, MITOCHONDRIAL"/>
    <property type="match status" value="1"/>
</dbReference>
<feature type="binding site" evidence="11">
    <location>
        <position position="177"/>
    </location>
    <ligand>
        <name>FAD</name>
        <dbReference type="ChEBI" id="CHEBI:57692"/>
    </ligand>
</feature>
<keyword evidence="8 11" id="KW-0520">NAD</keyword>
<reference evidence="13" key="2">
    <citation type="submission" date="2021-01" db="EMBL/GenBank/DDBJ databases">
        <authorList>
            <person name="Hahn C.R."/>
            <person name="Youssef N.H."/>
            <person name="Elshahed M."/>
        </authorList>
    </citation>
    <scope>NUCLEOTIDE SEQUENCE</scope>
    <source>
        <strain evidence="13">Zod_Metabat.24</strain>
    </source>
</reference>
<accession>A0A9D8KD59</accession>
<dbReference type="PANTHER" id="PTHR11806">
    <property type="entry name" value="GLUCOSE INHIBITED DIVISION PROTEIN A"/>
    <property type="match status" value="1"/>
</dbReference>
<evidence type="ECO:0000256" key="2">
    <source>
        <dbReference type="ARBA" id="ARBA00003717"/>
    </source>
</evidence>
<dbReference type="InterPro" id="IPR020595">
    <property type="entry name" value="MnmG-rel_CS"/>
</dbReference>
<feature type="binding site" evidence="11">
    <location>
        <position position="122"/>
    </location>
    <ligand>
        <name>FAD</name>
        <dbReference type="ChEBI" id="CHEBI:57692"/>
    </ligand>
</feature>
<dbReference type="Gene3D" id="3.50.50.60">
    <property type="entry name" value="FAD/NAD(P)-binding domain"/>
    <property type="match status" value="2"/>
</dbReference>
<dbReference type="InterPro" id="IPR026904">
    <property type="entry name" value="MnmG_C"/>
</dbReference>
<keyword evidence="11" id="KW-0963">Cytoplasm</keyword>
<dbReference type="GO" id="GO:0005829">
    <property type="term" value="C:cytosol"/>
    <property type="evidence" value="ECO:0007669"/>
    <property type="project" value="TreeGrafter"/>
</dbReference>
<organism evidence="13 14">
    <name type="scientific">Candidatus Zymogenus saltonus</name>
    <dbReference type="NCBI Taxonomy" id="2844893"/>
    <lineage>
        <taxon>Bacteria</taxon>
        <taxon>Deltaproteobacteria</taxon>
        <taxon>Candidatus Zymogenia</taxon>
        <taxon>Candidatus Zymogeniales</taxon>
        <taxon>Candidatus Zymogenaceae</taxon>
        <taxon>Candidatus Zymogenus</taxon>
    </lineage>
</organism>
<evidence type="ECO:0000256" key="4">
    <source>
        <dbReference type="ARBA" id="ARBA00020461"/>
    </source>
</evidence>
<evidence type="ECO:0000259" key="12">
    <source>
        <dbReference type="SMART" id="SM01228"/>
    </source>
</evidence>
<evidence type="ECO:0000256" key="10">
    <source>
        <dbReference type="ARBA" id="ARBA00031800"/>
    </source>
</evidence>
<dbReference type="GO" id="GO:0002098">
    <property type="term" value="P:tRNA wobble uridine modification"/>
    <property type="evidence" value="ECO:0007669"/>
    <property type="project" value="InterPro"/>
</dbReference>
<dbReference type="InterPro" id="IPR040131">
    <property type="entry name" value="MnmG_N"/>
</dbReference>
<dbReference type="Proteomes" id="UP000809273">
    <property type="component" value="Unassembled WGS sequence"/>
</dbReference>
<dbReference type="InterPro" id="IPR004416">
    <property type="entry name" value="MnmG"/>
</dbReference>
<comment type="subunit">
    <text evidence="9 11">Homodimer. Heterotetramer of two MnmE and two MnmG subunits.</text>
</comment>
<comment type="function">
    <text evidence="2 11">NAD-binding protein involved in the addition of a carboxymethylaminomethyl (cmnm) group at the wobble position (U34) of certain tRNAs, forming tRNA-cmnm(5)s(2)U34.</text>
</comment>
<dbReference type="NCBIfam" id="TIGR00136">
    <property type="entry name" value="mnmG_gidA"/>
    <property type="match status" value="1"/>
</dbReference>
<feature type="binding site" evidence="11">
    <location>
        <begin position="269"/>
        <end position="283"/>
    </location>
    <ligand>
        <name>NAD(+)</name>
        <dbReference type="ChEBI" id="CHEBI:57540"/>
    </ligand>
</feature>
<keyword evidence="6 11" id="KW-0819">tRNA processing</keyword>
<dbReference type="FunFam" id="1.10.150.570:FF:000001">
    <property type="entry name" value="tRNA uridine 5-carboxymethylaminomethyl modification enzyme MnmG"/>
    <property type="match status" value="1"/>
</dbReference>
<dbReference type="Pfam" id="PF13932">
    <property type="entry name" value="SAM_GIDA_C"/>
    <property type="match status" value="1"/>
</dbReference>
<name>A0A9D8KD59_9DELT</name>
<dbReference type="GO" id="GO:0030488">
    <property type="term" value="P:tRNA methylation"/>
    <property type="evidence" value="ECO:0007669"/>
    <property type="project" value="TreeGrafter"/>
</dbReference>
<feature type="domain" description="tRNA uridine 5-carboxymethylaminomethyl modification enzyme C-terminal subdomain" evidence="12">
    <location>
        <begin position="540"/>
        <end position="611"/>
    </location>
</feature>
<comment type="caution">
    <text evidence="13">The sequence shown here is derived from an EMBL/GenBank/DDBJ whole genome shotgun (WGS) entry which is preliminary data.</text>
</comment>
<keyword evidence="5 11" id="KW-0285">Flavoprotein</keyword>
<evidence type="ECO:0000256" key="7">
    <source>
        <dbReference type="ARBA" id="ARBA00022827"/>
    </source>
</evidence>
<dbReference type="SMART" id="SM01228">
    <property type="entry name" value="GIDA_assoc_3"/>
    <property type="match status" value="1"/>
</dbReference>
<evidence type="ECO:0000256" key="11">
    <source>
        <dbReference type="HAMAP-Rule" id="MF_00129"/>
    </source>
</evidence>
<evidence type="ECO:0000313" key="14">
    <source>
        <dbReference type="Proteomes" id="UP000809273"/>
    </source>
</evidence>
<dbReference type="Gene3D" id="1.10.150.570">
    <property type="entry name" value="GidA associated domain, C-terminal subdomain"/>
    <property type="match status" value="1"/>
</dbReference>
<dbReference type="GO" id="GO:0050660">
    <property type="term" value="F:flavin adenine dinucleotide binding"/>
    <property type="evidence" value="ECO:0007669"/>
    <property type="project" value="UniProtKB-UniRule"/>
</dbReference>
<dbReference type="AlphaFoldDB" id="A0A9D8KD59"/>
<evidence type="ECO:0000256" key="1">
    <source>
        <dbReference type="ARBA" id="ARBA00001974"/>
    </source>
</evidence>
<evidence type="ECO:0000256" key="6">
    <source>
        <dbReference type="ARBA" id="ARBA00022694"/>
    </source>
</evidence>
<evidence type="ECO:0000256" key="3">
    <source>
        <dbReference type="ARBA" id="ARBA00007653"/>
    </source>
</evidence>
<dbReference type="PRINTS" id="PR00411">
    <property type="entry name" value="PNDRDTASEI"/>
</dbReference>
<evidence type="ECO:0000256" key="5">
    <source>
        <dbReference type="ARBA" id="ARBA00022630"/>
    </source>
</evidence>
<dbReference type="Pfam" id="PF01134">
    <property type="entry name" value="GIDA"/>
    <property type="match status" value="1"/>
</dbReference>
<dbReference type="InterPro" id="IPR044920">
    <property type="entry name" value="MnmG_C_subdom_sf"/>
</dbReference>
<sequence>MKRYDVIVVGAGHAGCEAALAAARMGRKTLLITSNADNIGQMSCNPAVGGLAKGQLVKEIDALGGEMGLATDSSGIQFRTLNSTKGPAVRSSRAQADRTAYRAYMKWTLEKEENLDLKQEMVDKIIAEGGEVSGVVTATGDEYLSTSVVLATGTFMRGMISIGDFEFPAGRLGDFPSIRLSDSLMELGFEIERFATATTPRVDGKTIEWERTELQPLQWPIRPFSFRSPPIERDQLPCYITYTNENTHRVIRDAVDAKYVEEKFLARKGPRYCPSIEEKVIFFPEKERHQIFLEPEGIATTEVYVNGIFTILSLEIQRKIIGSIPGLEAAEIVRPAYRIQYDMIPPTELKMSLETKRVSGLYFAGQINGTSGYEEAAAQGIIAGINAALRTEGRGPLILKRSEAYIGVMISDLVTKGTKEPYRMFTSRAEYRLSLREGNSIFRLTPTGRDVGLVSDDDWRLYLEKKEALKRGLSAVEEKINPKREVNEMLNRLNVPEIKKQVTLREILRRPEVTIETIRAIAPQISEVDDEALSEVEVEVKYEGYIRRQDEQIGRLEKMDGVVIPEDFDYRGLSGLSLEVTEKLEGVRPSSIGQASMIPGVTPAAISILMVHMKKGGLI</sequence>
<dbReference type="HAMAP" id="MF_00129">
    <property type="entry name" value="MnmG_GidA"/>
    <property type="match status" value="1"/>
</dbReference>
<dbReference type="PRINTS" id="PR00368">
    <property type="entry name" value="FADPNR"/>
</dbReference>
<evidence type="ECO:0000256" key="8">
    <source>
        <dbReference type="ARBA" id="ARBA00023027"/>
    </source>
</evidence>
<dbReference type="PROSITE" id="PS01281">
    <property type="entry name" value="GIDA_2"/>
    <property type="match status" value="1"/>
</dbReference>
<comment type="cofactor">
    <cofactor evidence="1 11">
        <name>FAD</name>
        <dbReference type="ChEBI" id="CHEBI:57692"/>
    </cofactor>
</comment>
<keyword evidence="7 11" id="KW-0274">FAD</keyword>
<gene>
    <name evidence="11 13" type="primary">mnmG</name>
    <name evidence="11" type="synonym">gidA</name>
    <name evidence="13" type="ORF">JW984_02620</name>
</gene>
<evidence type="ECO:0000256" key="9">
    <source>
        <dbReference type="ARBA" id="ARBA00025948"/>
    </source>
</evidence>
<comment type="subcellular location">
    <subcellularLocation>
        <location evidence="11">Cytoplasm</location>
    </subcellularLocation>
</comment>
<evidence type="ECO:0000313" key="13">
    <source>
        <dbReference type="EMBL" id="MBN1572070.1"/>
    </source>
</evidence>
<dbReference type="InterPro" id="IPR036188">
    <property type="entry name" value="FAD/NAD-bd_sf"/>
</dbReference>
<dbReference type="SUPFAM" id="SSF51905">
    <property type="entry name" value="FAD/NAD(P)-binding domain"/>
    <property type="match status" value="1"/>
</dbReference>
<reference evidence="13" key="1">
    <citation type="journal article" date="2021" name="Environ. Microbiol.">
        <title>Genomic characterization of three novel Desulfobacterota classes expand the metabolic and phylogenetic diversity of the phylum.</title>
        <authorList>
            <person name="Murphy C.L."/>
            <person name="Biggerstaff J."/>
            <person name="Eichhorn A."/>
            <person name="Ewing E."/>
            <person name="Shahan R."/>
            <person name="Soriano D."/>
            <person name="Stewart S."/>
            <person name="VanMol K."/>
            <person name="Walker R."/>
            <person name="Walters P."/>
            <person name="Elshahed M.S."/>
            <person name="Youssef N.H."/>
        </authorList>
    </citation>
    <scope>NUCLEOTIDE SEQUENCE</scope>
    <source>
        <strain evidence="13">Zod_Metabat.24</strain>
    </source>
</reference>
<proteinExistence type="inferred from homology"/>